<gene>
    <name evidence="2" type="ORF">AM506_06855</name>
</gene>
<dbReference type="Pfam" id="PF07907">
    <property type="entry name" value="YibE_F"/>
    <property type="match status" value="1"/>
</dbReference>
<dbReference type="PANTHER" id="PTHR41771:SF1">
    <property type="entry name" value="MEMBRANE PROTEIN"/>
    <property type="match status" value="1"/>
</dbReference>
<name>A0A0P6VYS1_9BACI</name>
<feature type="transmembrane region" description="Helical" evidence="1">
    <location>
        <begin position="77"/>
        <end position="96"/>
    </location>
</feature>
<keyword evidence="1" id="KW-0472">Membrane</keyword>
<dbReference type="RefSeq" id="WP_060671746.1">
    <property type="nucleotide sequence ID" value="NZ_LIXZ01000004.1"/>
</dbReference>
<feature type="transmembrane region" description="Helical" evidence="1">
    <location>
        <begin position="5"/>
        <end position="20"/>
    </location>
</feature>
<feature type="transmembrane region" description="Helical" evidence="1">
    <location>
        <begin position="129"/>
        <end position="149"/>
    </location>
</feature>
<sequence length="268" mass="29135">MTVQVWLAIILFALMVAVGGKKGARSFVALFLNTGVLLLTIIMMNDPDMNPIILTLIACVLISCISLFYISEINIKTVTAFISTIVTTCALIFFILELTDAAMIQGFSEDETEEIGAFSLYVGVDFVKIGASMIIMSTIGAIIDVTIAISSPMQEMAYHNPTISRKDLFRSGISIGRDILGTSANTLFFAFFGGYMGLLIWFKDLSYSLGDIVNSKVFTSEMIFIGSAGLGVALAIPVTSAITAYYLVKARQRDNYQFPVPDESQADN</sequence>
<keyword evidence="1" id="KW-1133">Transmembrane helix</keyword>
<dbReference type="InterPro" id="IPR012507">
    <property type="entry name" value="YibE_F"/>
</dbReference>
<evidence type="ECO:0000313" key="2">
    <source>
        <dbReference type="EMBL" id="KPL60324.1"/>
    </source>
</evidence>
<dbReference type="Proteomes" id="UP000050398">
    <property type="component" value="Unassembled WGS sequence"/>
</dbReference>
<protein>
    <submittedName>
        <fullName evidence="2">YibE/F</fullName>
    </submittedName>
</protein>
<dbReference type="PIRSF" id="PIRSF031503">
    <property type="entry name" value="UCP031503_mp"/>
    <property type="match status" value="1"/>
</dbReference>
<dbReference type="OrthoDB" id="2414035at2"/>
<dbReference type="InterPro" id="IPR014564">
    <property type="entry name" value="UCP031503_TM"/>
</dbReference>
<feature type="transmembrane region" description="Helical" evidence="1">
    <location>
        <begin position="51"/>
        <end position="70"/>
    </location>
</feature>
<dbReference type="eggNOG" id="COG5438">
    <property type="taxonomic scope" value="Bacteria"/>
</dbReference>
<comment type="caution">
    <text evidence="2">The sequence shown here is derived from an EMBL/GenBank/DDBJ whole genome shotgun (WGS) entry which is preliminary data.</text>
</comment>
<dbReference type="PANTHER" id="PTHR41771">
    <property type="entry name" value="MEMBRANE PROTEIN-RELATED"/>
    <property type="match status" value="1"/>
</dbReference>
<proteinExistence type="predicted"/>
<feature type="transmembrane region" description="Helical" evidence="1">
    <location>
        <begin position="222"/>
        <end position="248"/>
    </location>
</feature>
<feature type="transmembrane region" description="Helical" evidence="1">
    <location>
        <begin position="179"/>
        <end position="202"/>
    </location>
</feature>
<organism evidence="2 3">
    <name type="scientific">Rossellomorea vietnamensis</name>
    <dbReference type="NCBI Taxonomy" id="218284"/>
    <lineage>
        <taxon>Bacteria</taxon>
        <taxon>Bacillati</taxon>
        <taxon>Bacillota</taxon>
        <taxon>Bacilli</taxon>
        <taxon>Bacillales</taxon>
        <taxon>Bacillaceae</taxon>
        <taxon>Rossellomorea</taxon>
    </lineage>
</organism>
<reference evidence="2 3" key="1">
    <citation type="submission" date="2015-08" db="EMBL/GenBank/DDBJ databases">
        <title>Draft Genome Sequence of Bacillus vietnamensis UCD-SED5.</title>
        <authorList>
            <person name="Lee R.D."/>
            <person name="Jospin G."/>
            <person name="Lang J.M."/>
            <person name="Coil D.A."/>
            <person name="Eisen J.A."/>
        </authorList>
    </citation>
    <scope>NUCLEOTIDE SEQUENCE [LARGE SCALE GENOMIC DNA]</scope>
    <source>
        <strain evidence="2 3">UCD-SED5</strain>
    </source>
</reference>
<evidence type="ECO:0000256" key="1">
    <source>
        <dbReference type="SAM" id="Phobius"/>
    </source>
</evidence>
<accession>A0A0P6VYS1</accession>
<dbReference type="PATRIC" id="fig|218284.4.peg.2870"/>
<feature type="transmembrane region" description="Helical" evidence="1">
    <location>
        <begin position="27"/>
        <end position="45"/>
    </location>
</feature>
<dbReference type="EMBL" id="LIXZ01000004">
    <property type="protein sequence ID" value="KPL60324.1"/>
    <property type="molecule type" value="Genomic_DNA"/>
</dbReference>
<evidence type="ECO:0000313" key="3">
    <source>
        <dbReference type="Proteomes" id="UP000050398"/>
    </source>
</evidence>
<keyword evidence="1" id="KW-0812">Transmembrane</keyword>
<dbReference type="AlphaFoldDB" id="A0A0P6VYS1"/>